<name>A0ABV1HE35_9FIRM</name>
<reference evidence="1 2" key="1">
    <citation type="submission" date="2024-03" db="EMBL/GenBank/DDBJ databases">
        <title>Human intestinal bacterial collection.</title>
        <authorList>
            <person name="Pauvert C."/>
            <person name="Hitch T.C.A."/>
            <person name="Clavel T."/>
        </authorList>
    </citation>
    <scope>NUCLEOTIDE SEQUENCE [LARGE SCALE GENOMIC DNA]</scope>
    <source>
        <strain evidence="1 2">CLA-AA-H185</strain>
    </source>
</reference>
<dbReference type="Proteomes" id="UP001454489">
    <property type="component" value="Unassembled WGS sequence"/>
</dbReference>
<proteinExistence type="predicted"/>
<protein>
    <submittedName>
        <fullName evidence="1">Uncharacterized protein</fullName>
    </submittedName>
</protein>
<evidence type="ECO:0000313" key="2">
    <source>
        <dbReference type="Proteomes" id="UP001454489"/>
    </source>
</evidence>
<keyword evidence="2" id="KW-1185">Reference proteome</keyword>
<organism evidence="1 2">
    <name type="scientific">Maccoyibacter intestinihominis</name>
    <dbReference type="NCBI Taxonomy" id="3133499"/>
    <lineage>
        <taxon>Bacteria</taxon>
        <taxon>Bacillati</taxon>
        <taxon>Bacillota</taxon>
        <taxon>Clostridia</taxon>
        <taxon>Lachnospirales</taxon>
        <taxon>Lachnospiraceae</taxon>
        <taxon>Maccoyibacter</taxon>
    </lineage>
</organism>
<dbReference type="EMBL" id="JBBMEX010000008">
    <property type="protein sequence ID" value="MEQ2557973.1"/>
    <property type="molecule type" value="Genomic_DNA"/>
</dbReference>
<accession>A0ABV1HE35</accession>
<gene>
    <name evidence="1" type="ORF">WMO43_08835</name>
</gene>
<comment type="caution">
    <text evidence="1">The sequence shown here is derived from an EMBL/GenBank/DDBJ whole genome shotgun (WGS) entry which is preliminary data.</text>
</comment>
<evidence type="ECO:0000313" key="1">
    <source>
        <dbReference type="EMBL" id="MEQ2557973.1"/>
    </source>
</evidence>
<sequence length="197" mass="21759">MDCDPRGTISQQGNVMRIDNAFVEDVVPANRSSNGYLLVSYATAGANRTTSIQNLRLNITRNTVLLDSLGRQIRLSDIRKGMWVNVVFSSAMTRSIPPQSTAFLIVARRDFQTSSSTTTTGRIAMVDPLNEILYTGNPFDVNSQTKYLLSNATITDRSGRPISIRALQPGQRVRITHANFQTSSIPPQTTAFHVQLL</sequence>
<dbReference type="RefSeq" id="WP_353530953.1">
    <property type="nucleotide sequence ID" value="NZ_JBBMEX010000008.1"/>
</dbReference>